<evidence type="ECO:0000259" key="13">
    <source>
        <dbReference type="Pfam" id="PF01433"/>
    </source>
</evidence>
<dbReference type="Gene3D" id="1.10.390.10">
    <property type="entry name" value="Neutral Protease Domain 2"/>
    <property type="match status" value="1"/>
</dbReference>
<dbReference type="GO" id="GO:0008270">
    <property type="term" value="F:zinc ion binding"/>
    <property type="evidence" value="ECO:0007669"/>
    <property type="project" value="InterPro"/>
</dbReference>
<dbReference type="GO" id="GO:0005615">
    <property type="term" value="C:extracellular space"/>
    <property type="evidence" value="ECO:0007669"/>
    <property type="project" value="TreeGrafter"/>
</dbReference>
<evidence type="ECO:0000256" key="10">
    <source>
        <dbReference type="PIRSR" id="PIRSR634016-1"/>
    </source>
</evidence>
<dbReference type="PANTHER" id="PTHR11533:SF290">
    <property type="entry name" value="AMINOPEPTIDASE"/>
    <property type="match status" value="1"/>
</dbReference>
<dbReference type="CDD" id="cd09601">
    <property type="entry name" value="M1_APN-Q_like"/>
    <property type="match status" value="1"/>
</dbReference>
<evidence type="ECO:0000256" key="7">
    <source>
        <dbReference type="ARBA" id="ARBA00022833"/>
    </source>
</evidence>
<dbReference type="Proteomes" id="UP000694925">
    <property type="component" value="Unplaced"/>
</dbReference>
<dbReference type="Gene3D" id="2.60.40.1730">
    <property type="entry name" value="tricorn interacting facor f3 domain"/>
    <property type="match status" value="1"/>
</dbReference>
<dbReference type="GO" id="GO:0006508">
    <property type="term" value="P:proteolysis"/>
    <property type="evidence" value="ECO:0007669"/>
    <property type="project" value="UniProtKB-KW"/>
</dbReference>
<proteinExistence type="inferred from homology"/>
<feature type="site" description="Transition state stabilizer" evidence="12">
    <location>
        <position position="292"/>
    </location>
</feature>
<dbReference type="PANTHER" id="PTHR11533">
    <property type="entry name" value="PROTEASE M1 ZINC METALLOPROTEASE"/>
    <property type="match status" value="1"/>
</dbReference>
<evidence type="ECO:0000256" key="5">
    <source>
        <dbReference type="ARBA" id="ARBA00022723"/>
    </source>
</evidence>
<dbReference type="GO" id="GO:0005737">
    <property type="term" value="C:cytoplasm"/>
    <property type="evidence" value="ECO:0007669"/>
    <property type="project" value="TreeGrafter"/>
</dbReference>
<dbReference type="Pfam" id="PF01433">
    <property type="entry name" value="Peptidase_M1"/>
    <property type="match status" value="1"/>
</dbReference>
<dbReference type="GO" id="GO:0005886">
    <property type="term" value="C:plasma membrane"/>
    <property type="evidence" value="ECO:0007669"/>
    <property type="project" value="UniProtKB-SubCell"/>
</dbReference>
<dbReference type="RefSeq" id="XP_017891649.2">
    <property type="nucleotide sequence ID" value="XM_018036160.2"/>
</dbReference>
<dbReference type="SUPFAM" id="SSF55486">
    <property type="entry name" value="Metalloproteases ('zincins'), catalytic domain"/>
    <property type="match status" value="1"/>
</dbReference>
<evidence type="ECO:0000256" key="12">
    <source>
        <dbReference type="PIRSR" id="PIRSR634016-4"/>
    </source>
</evidence>
<evidence type="ECO:0000259" key="14">
    <source>
        <dbReference type="Pfam" id="PF17900"/>
    </source>
</evidence>
<evidence type="ECO:0000256" key="4">
    <source>
        <dbReference type="ARBA" id="ARBA00022670"/>
    </source>
</evidence>
<dbReference type="GO" id="GO:0043171">
    <property type="term" value="P:peptide catabolic process"/>
    <property type="evidence" value="ECO:0007669"/>
    <property type="project" value="TreeGrafter"/>
</dbReference>
<evidence type="ECO:0000256" key="8">
    <source>
        <dbReference type="ARBA" id="ARBA00023049"/>
    </source>
</evidence>
<dbReference type="KEGG" id="ccal:108631925"/>
<feature type="domain" description="Peptidase M1 membrane alanine aminopeptidase" evidence="13">
    <location>
        <begin position="130"/>
        <end position="296"/>
    </location>
</feature>
<accession>A0AAJ7NES5</accession>
<feature type="binding site" evidence="11">
    <location>
        <position position="209"/>
    </location>
    <ligand>
        <name>Zn(2+)</name>
        <dbReference type="ChEBI" id="CHEBI:29105"/>
        <note>catalytic</note>
    </ligand>
</feature>
<dbReference type="SUPFAM" id="SSF63737">
    <property type="entry name" value="Leukotriene A4 hydrolase N-terminal domain"/>
    <property type="match status" value="1"/>
</dbReference>
<keyword evidence="7 11" id="KW-0862">Zinc</keyword>
<keyword evidence="3" id="KW-0472">Membrane</keyword>
<keyword evidence="5 11" id="KW-0479">Metal-binding</keyword>
<evidence type="ECO:0000256" key="2">
    <source>
        <dbReference type="ARBA" id="ARBA00010136"/>
    </source>
</evidence>
<comment type="cofactor">
    <cofactor evidence="11">
        <name>Zn(2+)</name>
        <dbReference type="ChEBI" id="CHEBI:29105"/>
    </cofactor>
    <text evidence="11">Binds 1 zinc ion per subunit.</text>
</comment>
<dbReference type="PRINTS" id="PR00756">
    <property type="entry name" value="ALADIPTASE"/>
</dbReference>
<evidence type="ECO:0000256" key="6">
    <source>
        <dbReference type="ARBA" id="ARBA00022801"/>
    </source>
</evidence>
<protein>
    <submittedName>
        <fullName evidence="16">Aminopeptidase M1-like</fullName>
    </submittedName>
</protein>
<feature type="active site" description="Proton acceptor" evidence="10">
    <location>
        <position position="206"/>
    </location>
</feature>
<keyword evidence="6" id="KW-0378">Hydrolase</keyword>
<dbReference type="GO" id="GO:0042277">
    <property type="term" value="F:peptide binding"/>
    <property type="evidence" value="ECO:0007669"/>
    <property type="project" value="TreeGrafter"/>
</dbReference>
<keyword evidence="15" id="KW-1185">Reference proteome</keyword>
<name>A0AAJ7NES5_9HYME</name>
<dbReference type="InterPro" id="IPR034016">
    <property type="entry name" value="M1_APN-typ"/>
</dbReference>
<dbReference type="GO" id="GO:0098552">
    <property type="term" value="C:side of membrane"/>
    <property type="evidence" value="ECO:0007669"/>
    <property type="project" value="UniProtKB-KW"/>
</dbReference>
<comment type="similarity">
    <text evidence="2">Belongs to the peptidase M1 family.</text>
</comment>
<organism evidence="15 16">
    <name type="scientific">Ceratina calcarata</name>
    <dbReference type="NCBI Taxonomy" id="156304"/>
    <lineage>
        <taxon>Eukaryota</taxon>
        <taxon>Metazoa</taxon>
        <taxon>Ecdysozoa</taxon>
        <taxon>Arthropoda</taxon>
        <taxon>Hexapoda</taxon>
        <taxon>Insecta</taxon>
        <taxon>Pterygota</taxon>
        <taxon>Neoptera</taxon>
        <taxon>Endopterygota</taxon>
        <taxon>Hymenoptera</taxon>
        <taxon>Apocrita</taxon>
        <taxon>Aculeata</taxon>
        <taxon>Apoidea</taxon>
        <taxon>Anthophila</taxon>
        <taxon>Apidae</taxon>
        <taxon>Ceratina</taxon>
        <taxon>Zadontomerus</taxon>
    </lineage>
</organism>
<keyword evidence="3" id="KW-0336">GPI-anchor</keyword>
<dbReference type="GO" id="GO:0070006">
    <property type="term" value="F:metalloaminopeptidase activity"/>
    <property type="evidence" value="ECO:0007669"/>
    <property type="project" value="TreeGrafter"/>
</dbReference>
<evidence type="ECO:0000313" key="16">
    <source>
        <dbReference type="RefSeq" id="XP_017891649.2"/>
    </source>
</evidence>
<evidence type="ECO:0000313" key="15">
    <source>
        <dbReference type="Proteomes" id="UP000694925"/>
    </source>
</evidence>
<keyword evidence="9" id="KW-0449">Lipoprotein</keyword>
<keyword evidence="4" id="KW-0645">Protease</keyword>
<feature type="binding site" evidence="11">
    <location>
        <position position="205"/>
    </location>
    <ligand>
        <name>Zn(2+)</name>
        <dbReference type="ChEBI" id="CHEBI:29105"/>
        <note>catalytic</note>
    </ligand>
</feature>
<dbReference type="InterPro" id="IPR045357">
    <property type="entry name" value="Aminopeptidase_N-like_N"/>
</dbReference>
<dbReference type="InterPro" id="IPR014782">
    <property type="entry name" value="Peptidase_M1_dom"/>
</dbReference>
<dbReference type="InterPro" id="IPR027268">
    <property type="entry name" value="Peptidase_M4/M1_CTD_sf"/>
</dbReference>
<keyword evidence="3" id="KW-0325">Glycoprotein</keyword>
<evidence type="ECO:0000256" key="11">
    <source>
        <dbReference type="PIRSR" id="PIRSR634016-3"/>
    </source>
</evidence>
<dbReference type="Pfam" id="PF17900">
    <property type="entry name" value="Peptidase_M1_N"/>
    <property type="match status" value="1"/>
</dbReference>
<feature type="non-terminal residue" evidence="16">
    <location>
        <position position="1"/>
    </location>
</feature>
<evidence type="ECO:0000256" key="1">
    <source>
        <dbReference type="ARBA" id="ARBA00004609"/>
    </source>
</evidence>
<reference evidence="16" key="1">
    <citation type="submission" date="2025-08" db="UniProtKB">
        <authorList>
            <consortium name="RefSeq"/>
        </authorList>
    </citation>
    <scope>IDENTIFICATION</scope>
    <source>
        <tissue evidence="16">Whole body</tissue>
    </source>
</reference>
<sequence length="308" mass="36369">LISFLTNYYLSPCELSKIQFLFHSSGYAATTHFEPTYARLAFPCWDEPIYKAKFNISLTYNKTFRAISNTDVLKEEENDGMMTTFFKETPLMSTYLVAFVVSEYQFKEDKVGNFTYRVWTKKSAIDWVDYALTMGRKLLEQLNLYTNISYQTYMPDKIDQISQKDFLAGAMENWGLLIYREETLLYDKTFFTIRSKLTVLTVIAHEFTHQWFGNLVTPKWWKYLWLNEAFATYFQYIITHKIVPELRLNDIFVVESMQENAMVTDGVPYARPIHQEVITPQHISDLFDVIAYHKGKEKKSKGHRFNLD</sequence>
<keyword evidence="8" id="KW-0482">Metalloprotease</keyword>
<dbReference type="InterPro" id="IPR042097">
    <property type="entry name" value="Aminopeptidase_N-like_N_sf"/>
</dbReference>
<gene>
    <name evidence="16" type="primary">LOC108631925</name>
</gene>
<feature type="domain" description="Aminopeptidase N-like N-terminal" evidence="14">
    <location>
        <begin position="26"/>
        <end position="96"/>
    </location>
</feature>
<dbReference type="AlphaFoldDB" id="A0AAJ7NES5"/>
<comment type="subcellular location">
    <subcellularLocation>
        <location evidence="1">Cell membrane</location>
        <topology evidence="1">Lipid-anchor</topology>
        <topology evidence="1">GPI-anchor</topology>
    </subcellularLocation>
</comment>
<evidence type="ECO:0000256" key="9">
    <source>
        <dbReference type="ARBA" id="ARBA00023288"/>
    </source>
</evidence>
<feature type="binding site" evidence="11">
    <location>
        <position position="228"/>
    </location>
    <ligand>
        <name>Zn(2+)</name>
        <dbReference type="ChEBI" id="CHEBI:29105"/>
        <note>catalytic</note>
    </ligand>
</feature>
<dbReference type="GeneID" id="108631925"/>
<dbReference type="InterPro" id="IPR050344">
    <property type="entry name" value="Peptidase_M1_aminopeptidases"/>
</dbReference>
<dbReference type="InterPro" id="IPR001930">
    <property type="entry name" value="Peptidase_M1"/>
</dbReference>
<evidence type="ECO:0000256" key="3">
    <source>
        <dbReference type="ARBA" id="ARBA00022622"/>
    </source>
</evidence>